<sequence length="77" mass="9486">AEFLRKVGIGSKRLESRFTGDDWTWSTMDYYLGRQPDLREKVMRYAWLDRLRIPWRLKAVWAHHRYVLGIRTDEDWD</sequence>
<protein>
    <submittedName>
        <fullName evidence="1">Uncharacterized protein</fullName>
    </submittedName>
</protein>
<accession>X1EAJ2</accession>
<gene>
    <name evidence="1" type="ORF">S01H4_55137</name>
</gene>
<dbReference type="EMBL" id="BART01031791">
    <property type="protein sequence ID" value="GAH17385.1"/>
    <property type="molecule type" value="Genomic_DNA"/>
</dbReference>
<proteinExistence type="predicted"/>
<feature type="non-terminal residue" evidence="1">
    <location>
        <position position="1"/>
    </location>
</feature>
<organism evidence="1">
    <name type="scientific">marine sediment metagenome</name>
    <dbReference type="NCBI Taxonomy" id="412755"/>
    <lineage>
        <taxon>unclassified sequences</taxon>
        <taxon>metagenomes</taxon>
        <taxon>ecological metagenomes</taxon>
    </lineage>
</organism>
<dbReference type="AlphaFoldDB" id="X1EAJ2"/>
<reference evidence="1" key="1">
    <citation type="journal article" date="2014" name="Front. Microbiol.">
        <title>High frequency of phylogenetically diverse reductive dehalogenase-homologous genes in deep subseafloor sedimentary metagenomes.</title>
        <authorList>
            <person name="Kawai M."/>
            <person name="Futagami T."/>
            <person name="Toyoda A."/>
            <person name="Takaki Y."/>
            <person name="Nishi S."/>
            <person name="Hori S."/>
            <person name="Arai W."/>
            <person name="Tsubouchi T."/>
            <person name="Morono Y."/>
            <person name="Uchiyama I."/>
            <person name="Ito T."/>
            <person name="Fujiyama A."/>
            <person name="Inagaki F."/>
            <person name="Takami H."/>
        </authorList>
    </citation>
    <scope>NUCLEOTIDE SEQUENCE</scope>
    <source>
        <strain evidence="1">Expedition CK06-06</strain>
    </source>
</reference>
<comment type="caution">
    <text evidence="1">The sequence shown here is derived from an EMBL/GenBank/DDBJ whole genome shotgun (WGS) entry which is preliminary data.</text>
</comment>
<name>X1EAJ2_9ZZZZ</name>
<evidence type="ECO:0000313" key="1">
    <source>
        <dbReference type="EMBL" id="GAH17385.1"/>
    </source>
</evidence>